<name>A0A9Q1K714_9CARY</name>
<reference evidence="1" key="1">
    <citation type="submission" date="2022-04" db="EMBL/GenBank/DDBJ databases">
        <title>Carnegiea gigantea Genome sequencing and assembly v2.</title>
        <authorList>
            <person name="Copetti D."/>
            <person name="Sanderson M.J."/>
            <person name="Burquez A."/>
            <person name="Wojciechowski M.F."/>
        </authorList>
    </citation>
    <scope>NUCLEOTIDE SEQUENCE</scope>
    <source>
        <strain evidence="1">SGP5-SGP5p</strain>
        <tissue evidence="1">Aerial part</tissue>
    </source>
</reference>
<gene>
    <name evidence="1" type="ORF">Cgig2_027613</name>
</gene>
<accession>A0A9Q1K714</accession>
<dbReference type="Proteomes" id="UP001153076">
    <property type="component" value="Unassembled WGS sequence"/>
</dbReference>
<proteinExistence type="predicted"/>
<protein>
    <submittedName>
        <fullName evidence="1">Uncharacterized protein</fullName>
    </submittedName>
</protein>
<dbReference type="OrthoDB" id="1924787at2759"/>
<evidence type="ECO:0000313" key="2">
    <source>
        <dbReference type="Proteomes" id="UP001153076"/>
    </source>
</evidence>
<organism evidence="1 2">
    <name type="scientific">Carnegiea gigantea</name>
    <dbReference type="NCBI Taxonomy" id="171969"/>
    <lineage>
        <taxon>Eukaryota</taxon>
        <taxon>Viridiplantae</taxon>
        <taxon>Streptophyta</taxon>
        <taxon>Embryophyta</taxon>
        <taxon>Tracheophyta</taxon>
        <taxon>Spermatophyta</taxon>
        <taxon>Magnoliopsida</taxon>
        <taxon>eudicotyledons</taxon>
        <taxon>Gunneridae</taxon>
        <taxon>Pentapetalae</taxon>
        <taxon>Caryophyllales</taxon>
        <taxon>Cactineae</taxon>
        <taxon>Cactaceae</taxon>
        <taxon>Cactoideae</taxon>
        <taxon>Echinocereeae</taxon>
        <taxon>Carnegiea</taxon>
    </lineage>
</organism>
<comment type="caution">
    <text evidence="1">The sequence shown here is derived from an EMBL/GenBank/DDBJ whole genome shotgun (WGS) entry which is preliminary data.</text>
</comment>
<dbReference type="AlphaFoldDB" id="A0A9Q1K714"/>
<keyword evidence="2" id="KW-1185">Reference proteome</keyword>
<sequence length="220" mass="24334">MYGGGSGGGGKTFEVAAVGEDSTETGQAAMSVGLGITDDNGVVTLEEDTGTSEVEVSAVTVSVAVAETSVRTARVSVRGERKRRETRDGWSGRMEDSILRGCIPVIIQHSHNRLSFSMENLKSYVQEMSDFVSNCCDGRVEREVGSREDEIPNFTKILKGFNDTEIESKLANVQRIWQRFLHRDSMLLEAERQEFVFGHMEDWAVQLSQLSEDDVFATLI</sequence>
<evidence type="ECO:0000313" key="1">
    <source>
        <dbReference type="EMBL" id="KAJ8437538.1"/>
    </source>
</evidence>
<dbReference type="EMBL" id="JAKOGI010000296">
    <property type="protein sequence ID" value="KAJ8437538.1"/>
    <property type="molecule type" value="Genomic_DNA"/>
</dbReference>